<evidence type="ECO:0000313" key="7">
    <source>
        <dbReference type="EMBL" id="NIR74541.1"/>
    </source>
</evidence>
<evidence type="ECO:0000256" key="6">
    <source>
        <dbReference type="HAMAP-Rule" id="MF_01007"/>
    </source>
</evidence>
<dbReference type="EMBL" id="JAACAK010000046">
    <property type="protein sequence ID" value="NIR74541.1"/>
    <property type="molecule type" value="Genomic_DNA"/>
</dbReference>
<dbReference type="PANTHER" id="PTHR11265:SF0">
    <property type="entry name" value="12S RRNA N4-METHYLCYTIDINE METHYLTRANSFERASE"/>
    <property type="match status" value="1"/>
</dbReference>
<dbReference type="InterPro" id="IPR002903">
    <property type="entry name" value="RsmH"/>
</dbReference>
<comment type="similarity">
    <text evidence="1 6">Belongs to the methyltransferase superfamily. RsmH family.</text>
</comment>
<dbReference type="GO" id="GO:0005737">
    <property type="term" value="C:cytoplasm"/>
    <property type="evidence" value="ECO:0007669"/>
    <property type="project" value="UniProtKB-SubCell"/>
</dbReference>
<dbReference type="EC" id="2.1.1.199" evidence="6"/>
<keyword evidence="5 6" id="KW-0949">S-adenosyl-L-methionine</keyword>
<dbReference type="SUPFAM" id="SSF53335">
    <property type="entry name" value="S-adenosyl-L-methionine-dependent methyltransferases"/>
    <property type="match status" value="1"/>
</dbReference>
<dbReference type="NCBIfam" id="TIGR00006">
    <property type="entry name" value="16S rRNA (cytosine(1402)-N(4))-methyltransferase RsmH"/>
    <property type="match status" value="1"/>
</dbReference>
<dbReference type="InterPro" id="IPR023397">
    <property type="entry name" value="SAM-dep_MeTrfase_MraW_recog"/>
</dbReference>
<reference evidence="7 8" key="1">
    <citation type="submission" date="2020-01" db="EMBL/GenBank/DDBJ databases">
        <title>Genomes assembled from Gulf of Kutch pelagic sediment metagenomes.</title>
        <authorList>
            <person name="Chandrashekar M."/>
            <person name="Mahajan M.S."/>
            <person name="Dave K.J."/>
            <person name="Vatsa P."/>
            <person name="Nathani N.M."/>
        </authorList>
    </citation>
    <scope>NUCLEOTIDE SEQUENCE [LARGE SCALE GENOMIC DNA]</scope>
    <source>
        <strain evidence="7">KS3-K002</strain>
    </source>
</reference>
<dbReference type="SUPFAM" id="SSF81799">
    <property type="entry name" value="Putative methyltransferase TM0872, insert domain"/>
    <property type="match status" value="1"/>
</dbReference>
<evidence type="ECO:0000256" key="3">
    <source>
        <dbReference type="ARBA" id="ARBA00022603"/>
    </source>
</evidence>
<sequence>MELGRDIEVATIVTESSYHEAVMVDQVLEALEPDRGGVYLDGTVGGGGHAAALLEASADARLLGIDRDDEALAAARARLAPFGDRVQLERGDYAEASELFDLGEGALAGVLLDLGVSSRQVDSSERGFSFRPDTPLDMRMSGEGPSAADLLNTLEAEELAAIFRDYGEQRRAGQLAREVVARRERAPFGRSDDLLAAMEAVYRKPVRATDAAPVFQALRIAVNRELESLERALPTLRDRLAPGGRMVVLAYHSLEDRRVKRAFREWSRDCICPPELPECRCRGRALGRELVKRPLRPSTEEVARNPRARSARLRAWERGE</sequence>
<feature type="binding site" evidence="6">
    <location>
        <position position="113"/>
    </location>
    <ligand>
        <name>S-adenosyl-L-methionine</name>
        <dbReference type="ChEBI" id="CHEBI:59789"/>
    </ligand>
</feature>
<dbReference type="InterPro" id="IPR029063">
    <property type="entry name" value="SAM-dependent_MTases_sf"/>
</dbReference>
<keyword evidence="6" id="KW-0963">Cytoplasm</keyword>
<feature type="binding site" evidence="6">
    <location>
        <position position="66"/>
    </location>
    <ligand>
        <name>S-adenosyl-L-methionine</name>
        <dbReference type="ChEBI" id="CHEBI:59789"/>
    </ligand>
</feature>
<dbReference type="PANTHER" id="PTHR11265">
    <property type="entry name" value="S-ADENOSYL-METHYLTRANSFERASE MRAW"/>
    <property type="match status" value="1"/>
</dbReference>
<dbReference type="HAMAP" id="MF_01007">
    <property type="entry name" value="16SrRNA_methyltr_H"/>
    <property type="match status" value="1"/>
</dbReference>
<proteinExistence type="inferred from homology"/>
<comment type="function">
    <text evidence="6">Specifically methylates the N4 position of cytidine in position 1402 (C1402) of 16S rRNA.</text>
</comment>
<comment type="catalytic activity">
    <reaction evidence="6">
        <text>cytidine(1402) in 16S rRNA + S-adenosyl-L-methionine = N(4)-methylcytidine(1402) in 16S rRNA + S-adenosyl-L-homocysteine + H(+)</text>
        <dbReference type="Rhea" id="RHEA:42928"/>
        <dbReference type="Rhea" id="RHEA-COMP:10286"/>
        <dbReference type="Rhea" id="RHEA-COMP:10287"/>
        <dbReference type="ChEBI" id="CHEBI:15378"/>
        <dbReference type="ChEBI" id="CHEBI:57856"/>
        <dbReference type="ChEBI" id="CHEBI:59789"/>
        <dbReference type="ChEBI" id="CHEBI:74506"/>
        <dbReference type="ChEBI" id="CHEBI:82748"/>
        <dbReference type="EC" id="2.1.1.199"/>
    </reaction>
</comment>
<name>A0AAE4Z9B5_9BACT</name>
<dbReference type="Gene3D" id="1.10.150.170">
    <property type="entry name" value="Putative methyltransferase TM0872, insert domain"/>
    <property type="match status" value="1"/>
</dbReference>
<comment type="subcellular location">
    <subcellularLocation>
        <location evidence="6">Cytoplasm</location>
    </subcellularLocation>
</comment>
<evidence type="ECO:0000256" key="2">
    <source>
        <dbReference type="ARBA" id="ARBA00022552"/>
    </source>
</evidence>
<keyword evidence="2 6" id="KW-0698">rRNA processing</keyword>
<dbReference type="GO" id="GO:0070475">
    <property type="term" value="P:rRNA base methylation"/>
    <property type="evidence" value="ECO:0007669"/>
    <property type="project" value="UniProtKB-UniRule"/>
</dbReference>
<evidence type="ECO:0000313" key="8">
    <source>
        <dbReference type="Proteomes" id="UP000702544"/>
    </source>
</evidence>
<dbReference type="Gene3D" id="3.40.50.150">
    <property type="entry name" value="Vaccinia Virus protein VP39"/>
    <property type="match status" value="1"/>
</dbReference>
<evidence type="ECO:0000256" key="1">
    <source>
        <dbReference type="ARBA" id="ARBA00010396"/>
    </source>
</evidence>
<feature type="binding site" evidence="6">
    <location>
        <position position="93"/>
    </location>
    <ligand>
        <name>S-adenosyl-L-methionine</name>
        <dbReference type="ChEBI" id="CHEBI:59789"/>
    </ligand>
</feature>
<evidence type="ECO:0000256" key="4">
    <source>
        <dbReference type="ARBA" id="ARBA00022679"/>
    </source>
</evidence>
<dbReference type="Pfam" id="PF01795">
    <property type="entry name" value="Methyltransf_5"/>
    <property type="match status" value="1"/>
</dbReference>
<gene>
    <name evidence="6 7" type="primary">rsmH</name>
    <name evidence="7" type="ORF">GWO12_05450</name>
</gene>
<protein>
    <recommendedName>
        <fullName evidence="6">Ribosomal RNA small subunit methyltransferase H</fullName>
        <ecNumber evidence="6">2.1.1.199</ecNumber>
    </recommendedName>
    <alternativeName>
        <fullName evidence="6">16S rRNA m(4)C1402 methyltransferase</fullName>
    </alternativeName>
    <alternativeName>
        <fullName evidence="6">rRNA (cytosine-N(4)-)-methyltransferase RsmH</fullName>
    </alternativeName>
</protein>
<dbReference type="Proteomes" id="UP000702544">
    <property type="component" value="Unassembled WGS sequence"/>
</dbReference>
<evidence type="ECO:0000256" key="5">
    <source>
        <dbReference type="ARBA" id="ARBA00022691"/>
    </source>
</evidence>
<feature type="binding site" evidence="6">
    <location>
        <begin position="47"/>
        <end position="49"/>
    </location>
    <ligand>
        <name>S-adenosyl-L-methionine</name>
        <dbReference type="ChEBI" id="CHEBI:59789"/>
    </ligand>
</feature>
<dbReference type="GO" id="GO:0071424">
    <property type="term" value="F:rRNA (cytosine-N4-)-methyltransferase activity"/>
    <property type="evidence" value="ECO:0007669"/>
    <property type="project" value="UniProtKB-UniRule"/>
</dbReference>
<accession>A0AAE4Z9B5</accession>
<dbReference type="AlphaFoldDB" id="A0AAE4Z9B5"/>
<feature type="binding site" evidence="6">
    <location>
        <position position="120"/>
    </location>
    <ligand>
        <name>S-adenosyl-L-methionine</name>
        <dbReference type="ChEBI" id="CHEBI:59789"/>
    </ligand>
</feature>
<dbReference type="PIRSF" id="PIRSF004486">
    <property type="entry name" value="MraW"/>
    <property type="match status" value="1"/>
</dbReference>
<keyword evidence="4 6" id="KW-0808">Transferase</keyword>
<comment type="caution">
    <text evidence="7">The sequence shown here is derived from an EMBL/GenBank/DDBJ whole genome shotgun (WGS) entry which is preliminary data.</text>
</comment>
<organism evidence="7 8">
    <name type="scientific">Candidatus Kutchimonas denitrificans</name>
    <dbReference type="NCBI Taxonomy" id="3056748"/>
    <lineage>
        <taxon>Bacteria</taxon>
        <taxon>Pseudomonadati</taxon>
        <taxon>Gemmatimonadota</taxon>
        <taxon>Gemmatimonadia</taxon>
        <taxon>Candidatus Palauibacterales</taxon>
        <taxon>Candidatus Palauibacteraceae</taxon>
        <taxon>Candidatus Kutchimonas</taxon>
    </lineage>
</organism>
<keyword evidence="3 6" id="KW-0489">Methyltransferase</keyword>